<organism evidence="2 3">
    <name type="scientific">Coccidioides posadasii RMSCC 3488</name>
    <dbReference type="NCBI Taxonomy" id="454284"/>
    <lineage>
        <taxon>Eukaryota</taxon>
        <taxon>Fungi</taxon>
        <taxon>Dikarya</taxon>
        <taxon>Ascomycota</taxon>
        <taxon>Pezizomycotina</taxon>
        <taxon>Eurotiomycetes</taxon>
        <taxon>Eurotiomycetidae</taxon>
        <taxon>Onygenales</taxon>
        <taxon>Onygenaceae</taxon>
        <taxon>Coccidioides</taxon>
    </lineage>
</organism>
<dbReference type="EMBL" id="DS268111">
    <property type="protein sequence ID" value="KMM69523.1"/>
    <property type="molecule type" value="Genomic_DNA"/>
</dbReference>
<dbReference type="VEuPathDB" id="FungiDB:CPAG_05838"/>
<feature type="compositionally biased region" description="Polar residues" evidence="1">
    <location>
        <begin position="1"/>
        <end position="13"/>
    </location>
</feature>
<dbReference type="AlphaFoldDB" id="A0A0J6FGU3"/>
<evidence type="ECO:0000313" key="2">
    <source>
        <dbReference type="EMBL" id="KMM69523.1"/>
    </source>
</evidence>
<name>A0A0J6FGU3_COCPO</name>
<feature type="compositionally biased region" description="Polar residues" evidence="1">
    <location>
        <begin position="56"/>
        <end position="82"/>
    </location>
</feature>
<evidence type="ECO:0000313" key="3">
    <source>
        <dbReference type="Proteomes" id="UP000054567"/>
    </source>
</evidence>
<feature type="region of interest" description="Disordered" evidence="1">
    <location>
        <begin position="151"/>
        <end position="188"/>
    </location>
</feature>
<dbReference type="OrthoDB" id="4202348at2759"/>
<protein>
    <submittedName>
        <fullName evidence="2">Uncharacterized protein</fullName>
    </submittedName>
</protein>
<accession>A0A0J6FGU3</accession>
<reference evidence="3" key="3">
    <citation type="journal article" date="2010" name="Genome Res.">
        <title>Population genomic sequencing of Coccidioides fungi reveals recent hybridization and transposon control.</title>
        <authorList>
            <person name="Neafsey D.E."/>
            <person name="Barker B.M."/>
            <person name="Sharpton T.J."/>
            <person name="Stajich J.E."/>
            <person name="Park D.J."/>
            <person name="Whiston E."/>
            <person name="Hung C.-Y."/>
            <person name="McMahan C."/>
            <person name="White J."/>
            <person name="Sykes S."/>
            <person name="Heiman D."/>
            <person name="Young S."/>
            <person name="Zeng Q."/>
            <person name="Abouelleil A."/>
            <person name="Aftuck L."/>
            <person name="Bessette D."/>
            <person name="Brown A."/>
            <person name="FitzGerald M."/>
            <person name="Lui A."/>
            <person name="Macdonald J.P."/>
            <person name="Priest M."/>
            <person name="Orbach M.J."/>
            <person name="Galgiani J.N."/>
            <person name="Kirkland T.N."/>
            <person name="Cole G.T."/>
            <person name="Birren B.W."/>
            <person name="Henn M.R."/>
            <person name="Taylor J.W."/>
            <person name="Rounsley S.D."/>
        </authorList>
    </citation>
    <scope>NUCLEOTIDE SEQUENCE [LARGE SCALE GENOMIC DNA]</scope>
    <source>
        <strain evidence="3">RMSCC 3488</strain>
    </source>
</reference>
<gene>
    <name evidence="2" type="ORF">CPAG_05838</name>
</gene>
<dbReference type="Proteomes" id="UP000054567">
    <property type="component" value="Unassembled WGS sequence"/>
</dbReference>
<feature type="compositionally biased region" description="Polar residues" evidence="1">
    <location>
        <begin position="176"/>
        <end position="188"/>
    </location>
</feature>
<feature type="compositionally biased region" description="Basic and acidic residues" evidence="1">
    <location>
        <begin position="36"/>
        <end position="45"/>
    </location>
</feature>
<sequence>MTNPDQQRLTQTSLKLLEKLPEPKPELQDSYAAATVRREQFRSLHQEQGQVLLDSNGASESKSFQNTSFPSESSNPLCQTPSHGPEQLDNDLKLVQGFAKSAIEDPVERYLTPGHIADPPHVAKQGLEKLKTPYASAESIENRRLIAQLNAEGARKTPAKIKRRKSSMEVEMSCSAPDSNQVFEMTLP</sequence>
<evidence type="ECO:0000256" key="1">
    <source>
        <dbReference type="SAM" id="MobiDB-lite"/>
    </source>
</evidence>
<proteinExistence type="predicted"/>
<feature type="region of interest" description="Disordered" evidence="1">
    <location>
        <begin position="1"/>
        <end position="89"/>
    </location>
</feature>
<feature type="compositionally biased region" description="Basic and acidic residues" evidence="1">
    <location>
        <begin position="16"/>
        <end position="27"/>
    </location>
</feature>
<reference evidence="2 3" key="1">
    <citation type="submission" date="2007-06" db="EMBL/GenBank/DDBJ databases">
        <title>The Genome Sequence of Coccidioides posadasii RMSCC_3488.</title>
        <authorList>
            <consortium name="Coccidioides Genome Resources Consortium"/>
            <consortium name="The Broad Institute Genome Sequencing Platform"/>
            <person name="Henn M.R."/>
            <person name="Sykes S."/>
            <person name="Young S."/>
            <person name="Jaffe D."/>
            <person name="Berlin A."/>
            <person name="Alvarez P."/>
            <person name="Butler J."/>
            <person name="Gnerre S."/>
            <person name="Grabherr M."/>
            <person name="Mauceli E."/>
            <person name="Brockman W."/>
            <person name="Kodira C."/>
            <person name="Alvarado L."/>
            <person name="Zeng Q."/>
            <person name="Crawford M."/>
            <person name="Antoine C."/>
            <person name="Devon K."/>
            <person name="Galgiani J."/>
            <person name="Orsborn K."/>
            <person name="Lewis M.L."/>
            <person name="Nusbaum C."/>
            <person name="Galagan J."/>
            <person name="Birren B."/>
        </authorList>
    </citation>
    <scope>NUCLEOTIDE SEQUENCE [LARGE SCALE GENOMIC DNA]</scope>
    <source>
        <strain evidence="2 3">RMSCC 3488</strain>
    </source>
</reference>
<reference evidence="3" key="2">
    <citation type="journal article" date="2009" name="Genome Res.">
        <title>Comparative genomic analyses of the human fungal pathogens Coccidioides and their relatives.</title>
        <authorList>
            <person name="Sharpton T.J."/>
            <person name="Stajich J.E."/>
            <person name="Rounsley S.D."/>
            <person name="Gardner M.J."/>
            <person name="Wortman J.R."/>
            <person name="Jordar V.S."/>
            <person name="Maiti R."/>
            <person name="Kodira C.D."/>
            <person name="Neafsey D.E."/>
            <person name="Zeng Q."/>
            <person name="Hung C.-Y."/>
            <person name="McMahan C."/>
            <person name="Muszewska A."/>
            <person name="Grynberg M."/>
            <person name="Mandel M.A."/>
            <person name="Kellner E.M."/>
            <person name="Barker B.M."/>
            <person name="Galgiani J.N."/>
            <person name="Orbach M.J."/>
            <person name="Kirkland T.N."/>
            <person name="Cole G.T."/>
            <person name="Henn M.R."/>
            <person name="Birren B.W."/>
            <person name="Taylor J.W."/>
        </authorList>
    </citation>
    <scope>NUCLEOTIDE SEQUENCE [LARGE SCALE GENOMIC DNA]</scope>
    <source>
        <strain evidence="3">RMSCC 3488</strain>
    </source>
</reference>